<dbReference type="GO" id="GO:0004523">
    <property type="term" value="F:RNA-DNA hybrid ribonuclease activity"/>
    <property type="evidence" value="ECO:0007669"/>
    <property type="project" value="UniProtKB-UniRule"/>
</dbReference>
<dbReference type="AlphaFoldDB" id="A0A178MTM3"/>
<dbReference type="GO" id="GO:0030145">
    <property type="term" value="F:manganese ion binding"/>
    <property type="evidence" value="ECO:0007669"/>
    <property type="project" value="UniProtKB-UniRule"/>
</dbReference>
<sequence length="201" mass="21483">MPDLSREAALGGVVCGIDEVGRGPLAGPVIAAAVILDPTRLPARLLERLDDSKALSKRLREELAELVPETARVGFGECSVDEIDRLNILQATLQAMRRAHDSLGVVCGHALVDGNRPPRLPCPVTCVVKGDSLSLSIAAASVVAKVRRDALMAELALAHPGYGWERNAGYGTPEHLEALKRLGPTPHHRRSFAPVAQYMPP</sequence>
<gene>
    <name evidence="14" type="primary">rnhB</name>
    <name evidence="18" type="ORF">A6A04_00135</name>
</gene>
<dbReference type="SUPFAM" id="SSF53098">
    <property type="entry name" value="Ribonuclease H-like"/>
    <property type="match status" value="1"/>
</dbReference>
<dbReference type="GO" id="GO:0043137">
    <property type="term" value="P:DNA replication, removal of RNA primer"/>
    <property type="evidence" value="ECO:0007669"/>
    <property type="project" value="TreeGrafter"/>
</dbReference>
<dbReference type="InterPro" id="IPR022898">
    <property type="entry name" value="RNase_HII"/>
</dbReference>
<evidence type="ECO:0000256" key="6">
    <source>
        <dbReference type="ARBA" id="ARBA00012180"/>
    </source>
</evidence>
<evidence type="ECO:0000256" key="9">
    <source>
        <dbReference type="ARBA" id="ARBA00022722"/>
    </source>
</evidence>
<dbReference type="InterPro" id="IPR012337">
    <property type="entry name" value="RNaseH-like_sf"/>
</dbReference>
<evidence type="ECO:0000256" key="1">
    <source>
        <dbReference type="ARBA" id="ARBA00000077"/>
    </source>
</evidence>
<dbReference type="STRING" id="1285242.A6A04_00135"/>
<dbReference type="InterPro" id="IPR036397">
    <property type="entry name" value="RNaseH_sf"/>
</dbReference>
<evidence type="ECO:0000256" key="5">
    <source>
        <dbReference type="ARBA" id="ARBA00007383"/>
    </source>
</evidence>
<evidence type="ECO:0000256" key="8">
    <source>
        <dbReference type="ARBA" id="ARBA00022490"/>
    </source>
</evidence>
<evidence type="ECO:0000313" key="18">
    <source>
        <dbReference type="EMBL" id="OAN52156.1"/>
    </source>
</evidence>
<keyword evidence="13 14" id="KW-0464">Manganese</keyword>
<dbReference type="NCBIfam" id="NF000595">
    <property type="entry name" value="PRK00015.1-3"/>
    <property type="match status" value="1"/>
</dbReference>
<dbReference type="Proteomes" id="UP000078428">
    <property type="component" value="Unassembled WGS sequence"/>
</dbReference>
<dbReference type="InterPro" id="IPR001352">
    <property type="entry name" value="RNase_HII/HIII"/>
</dbReference>
<dbReference type="Gene3D" id="3.30.420.10">
    <property type="entry name" value="Ribonuclease H-like superfamily/Ribonuclease H"/>
    <property type="match status" value="1"/>
</dbReference>
<organism evidence="18 19">
    <name type="scientific">Paramagnetospirillum marisnigri</name>
    <dbReference type="NCBI Taxonomy" id="1285242"/>
    <lineage>
        <taxon>Bacteria</taxon>
        <taxon>Pseudomonadati</taxon>
        <taxon>Pseudomonadota</taxon>
        <taxon>Alphaproteobacteria</taxon>
        <taxon>Rhodospirillales</taxon>
        <taxon>Magnetospirillaceae</taxon>
        <taxon>Paramagnetospirillum</taxon>
    </lineage>
</organism>
<dbReference type="GO" id="GO:0032299">
    <property type="term" value="C:ribonuclease H2 complex"/>
    <property type="evidence" value="ECO:0007669"/>
    <property type="project" value="TreeGrafter"/>
</dbReference>
<feature type="binding site" evidence="14 15">
    <location>
        <position position="18"/>
    </location>
    <ligand>
        <name>a divalent metal cation</name>
        <dbReference type="ChEBI" id="CHEBI:60240"/>
    </ligand>
</feature>
<protein>
    <recommendedName>
        <fullName evidence="7 14">Ribonuclease HII</fullName>
        <shortName evidence="14">RNase HII</shortName>
        <ecNumber evidence="6 14">3.1.26.4</ecNumber>
    </recommendedName>
</protein>
<evidence type="ECO:0000256" key="4">
    <source>
        <dbReference type="ARBA" id="ARBA00004496"/>
    </source>
</evidence>
<feature type="binding site" evidence="14 15">
    <location>
        <position position="19"/>
    </location>
    <ligand>
        <name>a divalent metal cation</name>
        <dbReference type="ChEBI" id="CHEBI:60240"/>
    </ligand>
</feature>
<evidence type="ECO:0000256" key="11">
    <source>
        <dbReference type="ARBA" id="ARBA00022759"/>
    </source>
</evidence>
<dbReference type="PANTHER" id="PTHR10954">
    <property type="entry name" value="RIBONUCLEASE H2 SUBUNIT A"/>
    <property type="match status" value="1"/>
</dbReference>
<dbReference type="EC" id="3.1.26.4" evidence="6 14"/>
<dbReference type="GO" id="GO:0006298">
    <property type="term" value="P:mismatch repair"/>
    <property type="evidence" value="ECO:0007669"/>
    <property type="project" value="TreeGrafter"/>
</dbReference>
<evidence type="ECO:0000256" key="14">
    <source>
        <dbReference type="HAMAP-Rule" id="MF_00052"/>
    </source>
</evidence>
<reference evidence="18 19" key="1">
    <citation type="submission" date="2016-04" db="EMBL/GenBank/DDBJ databases">
        <title>Draft genome sequence of freshwater magnetotactic bacteria Magnetospirillum marisnigri SP-1 and Magnetospirillum moscoviense BB-1.</title>
        <authorList>
            <person name="Koziaeva V."/>
            <person name="Dziuba M.V."/>
            <person name="Ivanov T.M."/>
            <person name="Kuznetsov B."/>
            <person name="Grouzdev D.S."/>
        </authorList>
    </citation>
    <scope>NUCLEOTIDE SEQUENCE [LARGE SCALE GENOMIC DNA]</scope>
    <source>
        <strain evidence="18 19">SP-1</strain>
    </source>
</reference>
<comment type="subcellular location">
    <subcellularLocation>
        <location evidence="4 14">Cytoplasm</location>
    </subcellularLocation>
</comment>
<keyword evidence="12 14" id="KW-0378">Hydrolase</keyword>
<dbReference type="CDD" id="cd07182">
    <property type="entry name" value="RNase_HII_bacteria_HII_like"/>
    <property type="match status" value="1"/>
</dbReference>
<dbReference type="GO" id="GO:0005737">
    <property type="term" value="C:cytoplasm"/>
    <property type="evidence" value="ECO:0007669"/>
    <property type="project" value="UniProtKB-SubCell"/>
</dbReference>
<comment type="cofactor">
    <cofactor evidence="14 15">
        <name>Mn(2+)</name>
        <dbReference type="ChEBI" id="CHEBI:29035"/>
    </cofactor>
    <cofactor evidence="14 15">
        <name>Mg(2+)</name>
        <dbReference type="ChEBI" id="CHEBI:18420"/>
    </cofactor>
    <text evidence="14 15">Manganese or magnesium. Binds 1 divalent metal ion per monomer in the absence of substrate. May bind a second metal ion after substrate binding.</text>
</comment>
<keyword evidence="8 14" id="KW-0963">Cytoplasm</keyword>
<dbReference type="PROSITE" id="PS51975">
    <property type="entry name" value="RNASE_H_2"/>
    <property type="match status" value="1"/>
</dbReference>
<comment type="similarity">
    <text evidence="5 14 16">Belongs to the RNase HII family.</text>
</comment>
<comment type="catalytic activity">
    <reaction evidence="1 14 15 16">
        <text>Endonucleolytic cleavage to 5'-phosphomonoester.</text>
        <dbReference type="EC" id="3.1.26.4"/>
    </reaction>
</comment>
<feature type="binding site" evidence="14 15">
    <location>
        <position position="113"/>
    </location>
    <ligand>
        <name>a divalent metal cation</name>
        <dbReference type="ChEBI" id="CHEBI:60240"/>
    </ligand>
</feature>
<keyword evidence="10 14" id="KW-0479">Metal-binding</keyword>
<comment type="function">
    <text evidence="3 14 16">Endonuclease that specifically degrades the RNA of RNA-DNA hybrids.</text>
</comment>
<evidence type="ECO:0000256" key="13">
    <source>
        <dbReference type="ARBA" id="ARBA00023211"/>
    </source>
</evidence>
<dbReference type="HAMAP" id="MF_00052_B">
    <property type="entry name" value="RNase_HII_B"/>
    <property type="match status" value="1"/>
</dbReference>
<evidence type="ECO:0000256" key="10">
    <source>
        <dbReference type="ARBA" id="ARBA00022723"/>
    </source>
</evidence>
<name>A0A178MTM3_9PROT</name>
<evidence type="ECO:0000256" key="16">
    <source>
        <dbReference type="RuleBase" id="RU003515"/>
    </source>
</evidence>
<dbReference type="GO" id="GO:0003723">
    <property type="term" value="F:RNA binding"/>
    <property type="evidence" value="ECO:0007669"/>
    <property type="project" value="UniProtKB-UniRule"/>
</dbReference>
<accession>A0A178MTM3</accession>
<dbReference type="RefSeq" id="WP_068490914.1">
    <property type="nucleotide sequence ID" value="NZ_LWQT01000044.1"/>
</dbReference>
<feature type="domain" description="RNase H type-2" evidence="17">
    <location>
        <begin position="12"/>
        <end position="201"/>
    </location>
</feature>
<evidence type="ECO:0000256" key="12">
    <source>
        <dbReference type="ARBA" id="ARBA00022801"/>
    </source>
</evidence>
<dbReference type="PANTHER" id="PTHR10954:SF18">
    <property type="entry name" value="RIBONUCLEASE HII"/>
    <property type="match status" value="1"/>
</dbReference>
<evidence type="ECO:0000256" key="7">
    <source>
        <dbReference type="ARBA" id="ARBA00019179"/>
    </source>
</evidence>
<evidence type="ECO:0000313" key="19">
    <source>
        <dbReference type="Proteomes" id="UP000078428"/>
    </source>
</evidence>
<dbReference type="OrthoDB" id="9803420at2"/>
<evidence type="ECO:0000256" key="2">
    <source>
        <dbReference type="ARBA" id="ARBA00001946"/>
    </source>
</evidence>
<evidence type="ECO:0000256" key="3">
    <source>
        <dbReference type="ARBA" id="ARBA00004065"/>
    </source>
</evidence>
<proteinExistence type="inferred from homology"/>
<keyword evidence="9 14" id="KW-0540">Nuclease</keyword>
<evidence type="ECO:0000256" key="15">
    <source>
        <dbReference type="PROSITE-ProRule" id="PRU01319"/>
    </source>
</evidence>
<keyword evidence="11 14" id="KW-0255">Endonuclease</keyword>
<evidence type="ECO:0000259" key="17">
    <source>
        <dbReference type="PROSITE" id="PS51975"/>
    </source>
</evidence>
<dbReference type="Pfam" id="PF01351">
    <property type="entry name" value="RNase_HII"/>
    <property type="match status" value="1"/>
</dbReference>
<comment type="caution">
    <text evidence="18">The sequence shown here is derived from an EMBL/GenBank/DDBJ whole genome shotgun (WGS) entry which is preliminary data.</text>
</comment>
<dbReference type="EMBL" id="LWQT01000044">
    <property type="protein sequence ID" value="OAN52156.1"/>
    <property type="molecule type" value="Genomic_DNA"/>
</dbReference>
<comment type="cofactor">
    <cofactor evidence="2">
        <name>Mg(2+)</name>
        <dbReference type="ChEBI" id="CHEBI:18420"/>
    </cofactor>
</comment>
<keyword evidence="19" id="KW-1185">Reference proteome</keyword>
<dbReference type="InterPro" id="IPR024567">
    <property type="entry name" value="RNase_HII/HIII_dom"/>
</dbReference>